<evidence type="ECO:0000313" key="1">
    <source>
        <dbReference type="EMBL" id="KAB0681837.1"/>
    </source>
</evidence>
<reference evidence="1 2" key="1">
    <citation type="submission" date="2019-09" db="EMBL/GenBank/DDBJ databases">
        <title>YIM 132180 draft genome.</title>
        <authorList>
            <person name="Zhang K."/>
        </authorList>
    </citation>
    <scope>NUCLEOTIDE SEQUENCE [LARGE SCALE GENOMIC DNA]</scope>
    <source>
        <strain evidence="1 2">YIM 132180</strain>
    </source>
</reference>
<dbReference type="AlphaFoldDB" id="A0A7V7PS34"/>
<comment type="caution">
    <text evidence="1">The sequence shown here is derived from an EMBL/GenBank/DDBJ whole genome shotgun (WGS) entry which is preliminary data.</text>
</comment>
<protein>
    <submittedName>
        <fullName evidence="1">Uncharacterized protein</fullName>
    </submittedName>
</protein>
<dbReference type="InterPro" id="IPR046087">
    <property type="entry name" value="DUF6105"/>
</dbReference>
<evidence type="ECO:0000313" key="2">
    <source>
        <dbReference type="Proteomes" id="UP000432089"/>
    </source>
</evidence>
<dbReference type="RefSeq" id="WP_150968097.1">
    <property type="nucleotide sequence ID" value="NZ_VZDO01000002.1"/>
</dbReference>
<dbReference type="EMBL" id="VZDO01000002">
    <property type="protein sequence ID" value="KAB0681837.1"/>
    <property type="molecule type" value="Genomic_DNA"/>
</dbReference>
<sequence length="104" mass="11968">MRLFLVLWLAPGTLFWSWHLLSLHDVVFPRAFHDEVFRIYGALLNVEPSEIPGLFAHAFATDSLLVLTVLAFRRRKAIALVIRRFLAHLRHRGWLQGDRAPLGG</sequence>
<proteinExistence type="predicted"/>
<dbReference type="Pfam" id="PF19600">
    <property type="entry name" value="DUF6105"/>
    <property type="match status" value="1"/>
</dbReference>
<organism evidence="1 2">
    <name type="scientific">Plantimonas leprariae</name>
    <dbReference type="NCBI Taxonomy" id="2615207"/>
    <lineage>
        <taxon>Bacteria</taxon>
        <taxon>Pseudomonadati</taxon>
        <taxon>Pseudomonadota</taxon>
        <taxon>Alphaproteobacteria</taxon>
        <taxon>Hyphomicrobiales</taxon>
        <taxon>Aurantimonadaceae</taxon>
        <taxon>Plantimonas</taxon>
    </lineage>
</organism>
<accession>A0A7V7PS34</accession>
<keyword evidence="2" id="KW-1185">Reference proteome</keyword>
<name>A0A7V7PS34_9HYPH</name>
<dbReference type="Proteomes" id="UP000432089">
    <property type="component" value="Unassembled WGS sequence"/>
</dbReference>
<gene>
    <name evidence="1" type="ORF">F6X38_03165</name>
</gene>